<dbReference type="Proteomes" id="UP001527925">
    <property type="component" value="Unassembled WGS sequence"/>
</dbReference>
<dbReference type="EMBL" id="JADGIZ020000012">
    <property type="protein sequence ID" value="KAL2917267.1"/>
    <property type="molecule type" value="Genomic_DNA"/>
</dbReference>
<comment type="caution">
    <text evidence="8">The sequence shown here is derived from an EMBL/GenBank/DDBJ whole genome shotgun (WGS) entry which is preliminary data.</text>
</comment>
<keyword evidence="9" id="KW-1185">Reference proteome</keyword>
<comment type="similarity">
    <text evidence="2">Belongs to the mitochondrion-specific ribosomal protein mS29 family.</text>
</comment>
<evidence type="ECO:0000256" key="3">
    <source>
        <dbReference type="ARBA" id="ARBA00022946"/>
    </source>
</evidence>
<evidence type="ECO:0000256" key="4">
    <source>
        <dbReference type="ARBA" id="ARBA00022980"/>
    </source>
</evidence>
<evidence type="ECO:0000256" key="2">
    <source>
        <dbReference type="ARBA" id="ARBA00009863"/>
    </source>
</evidence>
<dbReference type="InterPro" id="IPR019368">
    <property type="entry name" value="Ribosomal_mS29"/>
</dbReference>
<dbReference type="PANTHER" id="PTHR12810:SF0">
    <property type="entry name" value="SMALL RIBOSOMAL SUBUNIT PROTEIN MS29"/>
    <property type="match status" value="1"/>
</dbReference>
<gene>
    <name evidence="8" type="ORF">HK105_203332</name>
</gene>
<evidence type="ECO:0000313" key="8">
    <source>
        <dbReference type="EMBL" id="KAL2917267.1"/>
    </source>
</evidence>
<keyword evidence="3" id="KW-0809">Transit peptide</keyword>
<dbReference type="Pfam" id="PF10236">
    <property type="entry name" value="DAP3"/>
    <property type="match status" value="1"/>
</dbReference>
<reference evidence="8 9" key="1">
    <citation type="submission" date="2023-09" db="EMBL/GenBank/DDBJ databases">
        <title>Pangenome analysis of Batrachochytrium dendrobatidis and related Chytrids.</title>
        <authorList>
            <person name="Yacoub M.N."/>
            <person name="Stajich J.E."/>
            <person name="James T.Y."/>
        </authorList>
    </citation>
    <scope>NUCLEOTIDE SEQUENCE [LARGE SCALE GENOMIC DNA]</scope>
    <source>
        <strain evidence="8 9">JEL0888</strain>
    </source>
</reference>
<evidence type="ECO:0000256" key="6">
    <source>
        <dbReference type="ARBA" id="ARBA00023274"/>
    </source>
</evidence>
<proteinExistence type="inferred from homology"/>
<evidence type="ECO:0000313" key="9">
    <source>
        <dbReference type="Proteomes" id="UP001527925"/>
    </source>
</evidence>
<evidence type="ECO:0000256" key="1">
    <source>
        <dbReference type="ARBA" id="ARBA00004173"/>
    </source>
</evidence>
<comment type="subcellular location">
    <subcellularLocation>
        <location evidence="1">Mitochondrion</location>
    </subcellularLocation>
</comment>
<dbReference type="PANTHER" id="PTHR12810">
    <property type="entry name" value="MITOCHONDRIAL 28S RIBOSOMAL PROTEIN S29"/>
    <property type="match status" value="1"/>
</dbReference>
<keyword evidence="4" id="KW-0689">Ribosomal protein</keyword>
<evidence type="ECO:0000256" key="5">
    <source>
        <dbReference type="ARBA" id="ARBA00023128"/>
    </source>
</evidence>
<evidence type="ECO:0000256" key="7">
    <source>
        <dbReference type="ARBA" id="ARBA00035140"/>
    </source>
</evidence>
<protein>
    <recommendedName>
        <fullName evidence="7">Small ribosomal subunit protein mS29</fullName>
    </recommendedName>
</protein>
<organism evidence="8 9">
    <name type="scientific">Polyrhizophydium stewartii</name>
    <dbReference type="NCBI Taxonomy" id="2732419"/>
    <lineage>
        <taxon>Eukaryota</taxon>
        <taxon>Fungi</taxon>
        <taxon>Fungi incertae sedis</taxon>
        <taxon>Chytridiomycota</taxon>
        <taxon>Chytridiomycota incertae sedis</taxon>
        <taxon>Chytridiomycetes</taxon>
        <taxon>Rhizophydiales</taxon>
        <taxon>Rhizophydiales incertae sedis</taxon>
        <taxon>Polyrhizophydium</taxon>
    </lineage>
</organism>
<sequence length="373" mass="40899">MEWNPTTVARKNLGRFVSLPQDFISKVPAAGPNLDRQFKLVDKPALMFRESTAELIHLIDKEGSKDACSTAFVVDGARGSGKTASLLLTASHFRSKGWVVIAAPRVSQWFSGIEPYEPSADGSKYYQPDLARKLLESIVAWNPSALEKLPSLGSSGQTVANVAASGIAGAVPAHDAFEDVVKSILAAKDRPPVLIALDQFNALFRKTEYCNAKSQPIMSNEFAVAMVFHNILAELGQPKTAILGAVDKTESLVNSYYLQNLLQKLPAVNKTAGKALDQPAVVDLASRDEFEVILPPSINPVHNDAFAEQFKQTPKHISRVHIPEYSHSEVGQVLHFYSQNNVLYKEVSDRLVAKWWMISQGNPLDVFKSCISL</sequence>
<accession>A0ABR4NCL7</accession>
<keyword evidence="6" id="KW-0687">Ribonucleoprotein</keyword>
<name>A0ABR4NCL7_9FUNG</name>
<keyword evidence="5" id="KW-0496">Mitochondrion</keyword>